<feature type="domain" description="Membrane insertase YidC/Oxa/ALB C-terminal" evidence="19">
    <location>
        <begin position="32"/>
        <end position="251"/>
    </location>
</feature>
<comment type="subunit">
    <text evidence="12">Interacts with the Sec translocase complex via SecD. Specifically interacts with transmembrane segments of nascent integral membrane proteins during membrane integration.</text>
</comment>
<dbReference type="PANTHER" id="PTHR12428">
    <property type="entry name" value="OXA1"/>
    <property type="match status" value="1"/>
</dbReference>
<dbReference type="InterPro" id="IPR028055">
    <property type="entry name" value="YidC/Oxa/ALB_C"/>
</dbReference>
<evidence type="ECO:0000259" key="19">
    <source>
        <dbReference type="Pfam" id="PF02096"/>
    </source>
</evidence>
<evidence type="ECO:0000256" key="3">
    <source>
        <dbReference type="ARBA" id="ARBA00015325"/>
    </source>
</evidence>
<evidence type="ECO:0000256" key="9">
    <source>
        <dbReference type="ARBA" id="ARBA00023136"/>
    </source>
</evidence>
<dbReference type="NCBIfam" id="TIGR03592">
    <property type="entry name" value="yidC_oxa1_cterm"/>
    <property type="match status" value="1"/>
</dbReference>
<evidence type="ECO:0000256" key="1">
    <source>
        <dbReference type="ARBA" id="ARBA00004651"/>
    </source>
</evidence>
<dbReference type="RefSeq" id="WP_253674005.1">
    <property type="nucleotide sequence ID" value="NZ_JAMTCP010000057.1"/>
</dbReference>
<protein>
    <recommendedName>
        <fullName evidence="3">Membrane protein insertase YidC</fullName>
    </recommendedName>
    <alternativeName>
        <fullName evidence="15">Foldase YidC</fullName>
    </alternativeName>
    <alternativeName>
        <fullName evidence="14">Membrane integrase YidC</fullName>
    </alternativeName>
    <alternativeName>
        <fullName evidence="13">Membrane protein YidC</fullName>
    </alternativeName>
</protein>
<evidence type="ECO:0000313" key="21">
    <source>
        <dbReference type="Proteomes" id="UP001205311"/>
    </source>
</evidence>
<dbReference type="CDD" id="cd20070">
    <property type="entry name" value="5TM_YidC_Alb3"/>
    <property type="match status" value="1"/>
</dbReference>
<keyword evidence="4" id="KW-0813">Transport</keyword>
<keyword evidence="7" id="KW-0653">Protein transport</keyword>
<keyword evidence="5" id="KW-1003">Cell membrane</keyword>
<evidence type="ECO:0000256" key="11">
    <source>
        <dbReference type="ARBA" id="ARBA00025034"/>
    </source>
</evidence>
<evidence type="ECO:0000256" key="12">
    <source>
        <dbReference type="ARBA" id="ARBA00026028"/>
    </source>
</evidence>
<accession>A0ABT1I2Z6</accession>
<sequence length="336" mass="37268">MLNFIYYPVSAILWFWHKVFGAVFGPSTGAAWALAVVFLVFTLRALLFKPMLHQMRSMRKMQEFAPQIKKLQEKYGNDRQKLAQEMQKLQAEHGVNPLGGCLPALVQIPVFIGLFHVLKEFRPGKTENYIFGAAEVDSFNQASIFGAKLNTWISMSNQELANFGVERSHVALVAIPLMLVASVATHFTARHSVARQTSAAAANPQTAIMNKVTMYLFPLGVLAGGPFFPIAILLYWLSNNMWTLGQQYVVYHRLDREEEAKKEAVSVQRQALAPKPGQKPVRQKATRPAGETPSGKESGETAGSAAVKPAETPGIVADGSRAKKQQHKPKQARKRR</sequence>
<dbReference type="Pfam" id="PF02096">
    <property type="entry name" value="60KD_IMP"/>
    <property type="match status" value="1"/>
</dbReference>
<comment type="subcellular location">
    <subcellularLocation>
        <location evidence="1">Cell membrane</location>
        <topology evidence="1">Multi-pass membrane protein</topology>
    </subcellularLocation>
    <subcellularLocation>
        <location evidence="16">Membrane</location>
        <topology evidence="16">Multi-pass membrane protein</topology>
    </subcellularLocation>
</comment>
<evidence type="ECO:0000256" key="8">
    <source>
        <dbReference type="ARBA" id="ARBA00022989"/>
    </source>
</evidence>
<evidence type="ECO:0000256" key="16">
    <source>
        <dbReference type="RuleBase" id="RU003945"/>
    </source>
</evidence>
<evidence type="ECO:0000256" key="10">
    <source>
        <dbReference type="ARBA" id="ARBA00023186"/>
    </source>
</evidence>
<name>A0ABT1I2Z6_STRSD</name>
<comment type="function">
    <text evidence="11">Required for the insertion and/or proper folding and/or complex formation of integral membrane proteins into the membrane. Involved in integration of membrane proteins that insert both dependently and independently of the Sec translocase complex, as well as at least some lipoproteins. Aids folding of multispanning membrane proteins.</text>
</comment>
<evidence type="ECO:0000256" key="7">
    <source>
        <dbReference type="ARBA" id="ARBA00022927"/>
    </source>
</evidence>
<keyword evidence="10" id="KW-0143">Chaperone</keyword>
<feature type="region of interest" description="Disordered" evidence="17">
    <location>
        <begin position="265"/>
        <end position="336"/>
    </location>
</feature>
<evidence type="ECO:0000256" key="4">
    <source>
        <dbReference type="ARBA" id="ARBA00022448"/>
    </source>
</evidence>
<evidence type="ECO:0000256" key="13">
    <source>
        <dbReference type="ARBA" id="ARBA00031538"/>
    </source>
</evidence>
<organism evidence="20 21">
    <name type="scientific">Streptoalloteichus tenebrarius (strain ATCC 17920 / DSM 40477 / JCM 4838 / CBS 697.72 / NBRC 16177 / NCIMB 11028 / NRRL B-12390 / A12253. 1 / ISP 5477)</name>
    <name type="common">Streptomyces tenebrarius</name>
    <dbReference type="NCBI Taxonomy" id="1933"/>
    <lineage>
        <taxon>Bacteria</taxon>
        <taxon>Bacillati</taxon>
        <taxon>Actinomycetota</taxon>
        <taxon>Actinomycetes</taxon>
        <taxon>Pseudonocardiales</taxon>
        <taxon>Pseudonocardiaceae</taxon>
        <taxon>Streptoalloteichus</taxon>
    </lineage>
</organism>
<feature type="transmembrane region" description="Helical" evidence="18">
    <location>
        <begin position="170"/>
        <end position="189"/>
    </location>
</feature>
<proteinExistence type="inferred from homology"/>
<dbReference type="InterPro" id="IPR047196">
    <property type="entry name" value="YidC_ALB_C"/>
</dbReference>
<keyword evidence="9 18" id="KW-0472">Membrane</keyword>
<dbReference type="PANTHER" id="PTHR12428:SF65">
    <property type="entry name" value="CYTOCHROME C OXIDASE ASSEMBLY PROTEIN COX18, MITOCHONDRIAL"/>
    <property type="match status" value="1"/>
</dbReference>
<feature type="compositionally biased region" description="Basic residues" evidence="17">
    <location>
        <begin position="322"/>
        <end position="336"/>
    </location>
</feature>
<keyword evidence="8 18" id="KW-1133">Transmembrane helix</keyword>
<evidence type="ECO:0000256" key="2">
    <source>
        <dbReference type="ARBA" id="ARBA00010527"/>
    </source>
</evidence>
<dbReference type="EMBL" id="JAMTCP010000057">
    <property type="protein sequence ID" value="MCP2262120.1"/>
    <property type="molecule type" value="Genomic_DNA"/>
</dbReference>
<evidence type="ECO:0000256" key="18">
    <source>
        <dbReference type="SAM" id="Phobius"/>
    </source>
</evidence>
<feature type="transmembrane region" description="Helical" evidence="18">
    <location>
        <begin position="215"/>
        <end position="237"/>
    </location>
</feature>
<comment type="caution">
    <text evidence="20">The sequence shown here is derived from an EMBL/GenBank/DDBJ whole genome shotgun (WGS) entry which is preliminary data.</text>
</comment>
<evidence type="ECO:0000256" key="6">
    <source>
        <dbReference type="ARBA" id="ARBA00022692"/>
    </source>
</evidence>
<evidence type="ECO:0000256" key="15">
    <source>
        <dbReference type="ARBA" id="ARBA00033342"/>
    </source>
</evidence>
<keyword evidence="21" id="KW-1185">Reference proteome</keyword>
<gene>
    <name evidence="20" type="ORF">LX15_005852</name>
</gene>
<evidence type="ECO:0000256" key="14">
    <source>
        <dbReference type="ARBA" id="ARBA00033245"/>
    </source>
</evidence>
<dbReference type="Proteomes" id="UP001205311">
    <property type="component" value="Unassembled WGS sequence"/>
</dbReference>
<reference evidence="20 21" key="1">
    <citation type="submission" date="2022-06" db="EMBL/GenBank/DDBJ databases">
        <title>Genomic Encyclopedia of Archaeal and Bacterial Type Strains, Phase II (KMG-II): from individual species to whole genera.</title>
        <authorList>
            <person name="Goeker M."/>
        </authorList>
    </citation>
    <scope>NUCLEOTIDE SEQUENCE [LARGE SCALE GENOMIC DNA]</scope>
    <source>
        <strain evidence="20 21">DSM 40477</strain>
    </source>
</reference>
<keyword evidence="6 16" id="KW-0812">Transmembrane</keyword>
<evidence type="ECO:0000256" key="17">
    <source>
        <dbReference type="SAM" id="MobiDB-lite"/>
    </source>
</evidence>
<dbReference type="InterPro" id="IPR001708">
    <property type="entry name" value="YidC/ALB3/OXA1/COX18"/>
</dbReference>
<comment type="similarity">
    <text evidence="2">Belongs to the OXA1/ALB3/YidC family. Type 1 subfamily.</text>
</comment>
<evidence type="ECO:0000313" key="20">
    <source>
        <dbReference type="EMBL" id="MCP2262120.1"/>
    </source>
</evidence>
<evidence type="ECO:0000256" key="5">
    <source>
        <dbReference type="ARBA" id="ARBA00022475"/>
    </source>
</evidence>
<dbReference type="NCBIfam" id="NF002899">
    <property type="entry name" value="PRK03449.1"/>
    <property type="match status" value="1"/>
</dbReference>
<feature type="transmembrane region" description="Helical" evidence="18">
    <location>
        <begin position="31"/>
        <end position="52"/>
    </location>
</feature>